<dbReference type="Proteomes" id="UP001060215">
    <property type="component" value="Chromosome 12"/>
</dbReference>
<protein>
    <submittedName>
        <fullName evidence="1">Receptor-like protein 12</fullName>
    </submittedName>
</protein>
<comment type="caution">
    <text evidence="1">The sequence shown here is derived from an EMBL/GenBank/DDBJ whole genome shotgun (WGS) entry which is preliminary data.</text>
</comment>
<name>A0ACC0G1S8_9ERIC</name>
<proteinExistence type="predicted"/>
<gene>
    <name evidence="1" type="ORF">LOK49_LG11G00956</name>
</gene>
<evidence type="ECO:0000313" key="1">
    <source>
        <dbReference type="EMBL" id="KAI7994186.1"/>
    </source>
</evidence>
<organism evidence="1 2">
    <name type="scientific">Camellia lanceoleosa</name>
    <dbReference type="NCBI Taxonomy" id="1840588"/>
    <lineage>
        <taxon>Eukaryota</taxon>
        <taxon>Viridiplantae</taxon>
        <taxon>Streptophyta</taxon>
        <taxon>Embryophyta</taxon>
        <taxon>Tracheophyta</taxon>
        <taxon>Spermatophyta</taxon>
        <taxon>Magnoliopsida</taxon>
        <taxon>eudicotyledons</taxon>
        <taxon>Gunneridae</taxon>
        <taxon>Pentapetalae</taxon>
        <taxon>asterids</taxon>
        <taxon>Ericales</taxon>
        <taxon>Theaceae</taxon>
        <taxon>Camellia</taxon>
    </lineage>
</organism>
<accession>A0ACC0G1S8</accession>
<sequence length="472" mass="53131">MGTTSSALLMLFAFLFMEGIEFCCSSTNPNVSCIASEREALIEFKGKLKDDANRLSTWVGKDCCLWKGVSCSRKTGHVMKLDLRNPIPFDSYKGDFIQHSANFDKNRLSGEISPSLLVLNHLSYIDLSMNNFSDMQFPEFFGSMKSLRYLDLSWSQFFSGMIPHHLGNLSRLQYLNLSNNALVGPIPDTLGRLISLTVLDLSFNDFDNSMLHCLSNLSSLVHMDIGSNYFNSLIPDALGRSTALTFLDLSDNNLDNSLLCSLCNLTGLVHLDLGFNYLHGSIPYCFGKLPSISVLKLDYNSFQDPIPSEIGNMTQLTELHFTRNKFKGEIPNSMWRNLCNLRVLDLSNNKFKGEIPTPCKTSVACAYLIYPITSSVGTFLLCCVDDKSSFGNQKHADESNVADETDFLWFYTGIGPGFLVRFLGVCGTLNFKKSWRYAYFQFIENNYNWISINIAIKFAQLRRKFNKGKFGG</sequence>
<dbReference type="EMBL" id="CM045769">
    <property type="protein sequence ID" value="KAI7994186.1"/>
    <property type="molecule type" value="Genomic_DNA"/>
</dbReference>
<evidence type="ECO:0000313" key="2">
    <source>
        <dbReference type="Proteomes" id="UP001060215"/>
    </source>
</evidence>
<reference evidence="1 2" key="1">
    <citation type="journal article" date="2022" name="Plant J.">
        <title>Chromosome-level genome of Camellia lanceoleosa provides a valuable resource for understanding genome evolution and self-incompatibility.</title>
        <authorList>
            <person name="Gong W."/>
            <person name="Xiao S."/>
            <person name="Wang L."/>
            <person name="Liao Z."/>
            <person name="Chang Y."/>
            <person name="Mo W."/>
            <person name="Hu G."/>
            <person name="Li W."/>
            <person name="Zhao G."/>
            <person name="Zhu H."/>
            <person name="Hu X."/>
            <person name="Ji K."/>
            <person name="Xiang X."/>
            <person name="Song Q."/>
            <person name="Yuan D."/>
            <person name="Jin S."/>
            <person name="Zhang L."/>
        </authorList>
    </citation>
    <scope>NUCLEOTIDE SEQUENCE [LARGE SCALE GENOMIC DNA]</scope>
    <source>
        <strain evidence="1">SQ_2022a</strain>
    </source>
</reference>
<keyword evidence="2" id="KW-1185">Reference proteome</keyword>